<dbReference type="AlphaFoldDB" id="A0A380THV0"/>
<dbReference type="PROSITE" id="PS51898">
    <property type="entry name" value="TYR_RECOMBINASE"/>
    <property type="match status" value="1"/>
</dbReference>
<organism evidence="6">
    <name type="scientific">metagenome</name>
    <dbReference type="NCBI Taxonomy" id="256318"/>
    <lineage>
        <taxon>unclassified sequences</taxon>
        <taxon>metagenomes</taxon>
    </lineage>
</organism>
<feature type="domain" description="Tyr recombinase" evidence="4">
    <location>
        <begin position="122"/>
        <end position="307"/>
    </location>
</feature>
<dbReference type="EMBL" id="UIDG01000334">
    <property type="protein sequence ID" value="SUS07224.1"/>
    <property type="molecule type" value="Genomic_DNA"/>
</dbReference>
<dbReference type="InterPro" id="IPR002104">
    <property type="entry name" value="Integrase_catalytic"/>
</dbReference>
<evidence type="ECO:0000259" key="4">
    <source>
        <dbReference type="PROSITE" id="PS51898"/>
    </source>
</evidence>
<dbReference type="PANTHER" id="PTHR30349">
    <property type="entry name" value="PHAGE INTEGRASE-RELATED"/>
    <property type="match status" value="1"/>
</dbReference>
<dbReference type="GO" id="GO:0006310">
    <property type="term" value="P:DNA recombination"/>
    <property type="evidence" value="ECO:0007669"/>
    <property type="project" value="UniProtKB-KW"/>
</dbReference>
<reference evidence="6" key="1">
    <citation type="submission" date="2018-07" db="EMBL/GenBank/DDBJ databases">
        <authorList>
            <person name="Quirk P.G."/>
            <person name="Krulwich T.A."/>
        </authorList>
    </citation>
    <scope>NUCLEOTIDE SEQUENCE</scope>
</reference>
<dbReference type="InterPro" id="IPR013762">
    <property type="entry name" value="Integrase-like_cat_sf"/>
</dbReference>
<dbReference type="InterPro" id="IPR010998">
    <property type="entry name" value="Integrase_recombinase_N"/>
</dbReference>
<keyword evidence="1" id="KW-0229">DNA integration</keyword>
<evidence type="ECO:0000256" key="3">
    <source>
        <dbReference type="ARBA" id="ARBA00023172"/>
    </source>
</evidence>
<dbReference type="Pfam" id="PF02899">
    <property type="entry name" value="Phage_int_SAM_1"/>
    <property type="match status" value="1"/>
</dbReference>
<keyword evidence="2" id="KW-0238">DNA-binding</keyword>
<proteinExistence type="predicted"/>
<gene>
    <name evidence="6" type="ORF">DF3PB_40021</name>
</gene>
<evidence type="ECO:0000259" key="5">
    <source>
        <dbReference type="PROSITE" id="PS51900"/>
    </source>
</evidence>
<dbReference type="SUPFAM" id="SSF56349">
    <property type="entry name" value="DNA breaking-rejoining enzymes"/>
    <property type="match status" value="1"/>
</dbReference>
<feature type="domain" description="Core-binding (CB)" evidence="5">
    <location>
        <begin position="4"/>
        <end position="97"/>
    </location>
</feature>
<dbReference type="InterPro" id="IPR011010">
    <property type="entry name" value="DNA_brk_join_enz"/>
</dbReference>
<name>A0A380THV0_9ZZZZ</name>
<dbReference type="Gene3D" id="1.10.150.130">
    <property type="match status" value="1"/>
</dbReference>
<dbReference type="PROSITE" id="PS51900">
    <property type="entry name" value="CB"/>
    <property type="match status" value="1"/>
</dbReference>
<dbReference type="InterPro" id="IPR050090">
    <property type="entry name" value="Tyrosine_recombinase_XerCD"/>
</dbReference>
<evidence type="ECO:0000256" key="2">
    <source>
        <dbReference type="ARBA" id="ARBA00023125"/>
    </source>
</evidence>
<accession>A0A380THV0</accession>
<dbReference type="Gene3D" id="1.10.443.10">
    <property type="entry name" value="Intergrase catalytic core"/>
    <property type="match status" value="1"/>
</dbReference>
<dbReference type="GO" id="GO:0003677">
    <property type="term" value="F:DNA binding"/>
    <property type="evidence" value="ECO:0007669"/>
    <property type="project" value="UniProtKB-KW"/>
</dbReference>
<sequence>MHSHSLSTLIERFFCDYLRTQRNLSPHTVTAYADTFRLLLRFLAEHRHRPIDQLGFDDLDADSILAFLTQLEKKRGNTGRTRNARLAAIRSFARYALGQSAPDWLETAQRILAIPSKRTTKPVIGFMSREEVAAILSAIDDSTPVGRRDHLLFSLLYQTGARISEALHLRPDAVQGRFVRLHGKGRKERTVPIQSRLVRQLQRFAQINRLRHDQPLFTNRQGITLTREGVALRLDLAVRKAEKTCASLHGRRITPHVWRHTTAMHLLHAGVPIEVIALWLGHEQPLTTHTYVEADLTIKNRCARLLDDTPGPRARRPAAPFSRLLSFLEAQPRRNYAQS</sequence>
<protein>
    <submittedName>
        <fullName evidence="6">Putative integrase/recombinase y4rC</fullName>
    </submittedName>
</protein>
<dbReference type="PANTHER" id="PTHR30349:SF81">
    <property type="entry name" value="TYROSINE RECOMBINASE XERC"/>
    <property type="match status" value="1"/>
</dbReference>
<keyword evidence="3" id="KW-0233">DNA recombination</keyword>
<dbReference type="GO" id="GO:0015074">
    <property type="term" value="P:DNA integration"/>
    <property type="evidence" value="ECO:0007669"/>
    <property type="project" value="UniProtKB-KW"/>
</dbReference>
<dbReference type="InterPro" id="IPR004107">
    <property type="entry name" value="Integrase_SAM-like_N"/>
</dbReference>
<evidence type="ECO:0000256" key="1">
    <source>
        <dbReference type="ARBA" id="ARBA00022908"/>
    </source>
</evidence>
<dbReference type="Pfam" id="PF00589">
    <property type="entry name" value="Phage_integrase"/>
    <property type="match status" value="1"/>
</dbReference>
<dbReference type="InterPro" id="IPR044068">
    <property type="entry name" value="CB"/>
</dbReference>
<evidence type="ECO:0000313" key="6">
    <source>
        <dbReference type="EMBL" id="SUS07224.1"/>
    </source>
</evidence>